<keyword evidence="10" id="KW-1185">Reference proteome</keyword>
<evidence type="ECO:0000256" key="3">
    <source>
        <dbReference type="ARBA" id="ARBA00023125"/>
    </source>
</evidence>
<dbReference type="InterPro" id="IPR051575">
    <property type="entry name" value="Myb-like_DNA-bd"/>
</dbReference>
<feature type="domain" description="SANT" evidence="7">
    <location>
        <begin position="98"/>
        <end position="138"/>
    </location>
</feature>
<dbReference type="PROSITE" id="PS51293">
    <property type="entry name" value="SANT"/>
    <property type="match status" value="1"/>
</dbReference>
<reference evidence="9" key="1">
    <citation type="submission" date="2016-10" db="EMBL/GenBank/DDBJ databases">
        <authorList>
            <person name="Benchimol M."/>
            <person name="Almeida L.G."/>
            <person name="Vasconcelos A.T."/>
            <person name="Perreira-Neves A."/>
            <person name="Rosa I.A."/>
            <person name="Tasca T."/>
            <person name="Bogo M.R."/>
            <person name="de Souza W."/>
        </authorList>
    </citation>
    <scope>NUCLEOTIDE SEQUENCE [LARGE SCALE GENOMIC DNA]</scope>
    <source>
        <strain evidence="9">K</strain>
    </source>
</reference>
<keyword evidence="3" id="KW-0238">DNA-binding</keyword>
<name>A0A1J4JTR7_9EUKA</name>
<evidence type="ECO:0000256" key="5">
    <source>
        <dbReference type="ARBA" id="ARBA00023242"/>
    </source>
</evidence>
<dbReference type="InterPro" id="IPR009057">
    <property type="entry name" value="Homeodomain-like_sf"/>
</dbReference>
<evidence type="ECO:0000256" key="4">
    <source>
        <dbReference type="ARBA" id="ARBA00023163"/>
    </source>
</evidence>
<dbReference type="AlphaFoldDB" id="A0A1J4JTR7"/>
<accession>A0A1J4JTR7</accession>
<feature type="domain" description="HTH myb-type" evidence="8">
    <location>
        <begin position="152"/>
        <end position="190"/>
    </location>
</feature>
<dbReference type="PANTHER" id="PTHR46621">
    <property type="entry name" value="SNRNA-ACTIVATING PROTEIN COMPLEX SUBUNIT 4"/>
    <property type="match status" value="1"/>
</dbReference>
<dbReference type="Pfam" id="PF00249">
    <property type="entry name" value="Myb_DNA-binding"/>
    <property type="match status" value="2"/>
</dbReference>
<feature type="domain" description="HTH myb-type" evidence="8">
    <location>
        <begin position="97"/>
        <end position="148"/>
    </location>
</feature>
<keyword evidence="2" id="KW-0805">Transcription regulation</keyword>
<dbReference type="GO" id="GO:0019185">
    <property type="term" value="C:snRNA-activating protein complex"/>
    <property type="evidence" value="ECO:0007669"/>
    <property type="project" value="TreeGrafter"/>
</dbReference>
<sequence>MFIPSTDNNSHVQQTPIHDEVFNKENCAFPPTNQLNLPSFKRSFLNNFDISYYLQNGNNSPYLLKAKFLQNQESKVNIIKLANTDINSALYKELIYRKTMWTHSEDALLIKAVNEYGPKNWASISSFVPGRSGKQCRERWLGSLDPNLCQNSWTHEEDKLLIKFHKIYGNKWAKIAKHLPGRSRISLRNRFGCLERHILKKGPGVFDSSNLELYPPSDSSQITENDGFTSDEFILSFSEDEESNSDELCNSQNERQNEDALGNNCCNNSIDSFSKSSNVVQCQNTKEISKEFTEFIMFDQMFYKEFDDLIVQEVAFST</sequence>
<dbReference type="Proteomes" id="UP000179807">
    <property type="component" value="Unassembled WGS sequence"/>
</dbReference>
<dbReference type="CDD" id="cd00167">
    <property type="entry name" value="SANT"/>
    <property type="match status" value="2"/>
</dbReference>
<feature type="domain" description="Myb-like" evidence="6">
    <location>
        <begin position="145"/>
        <end position="191"/>
    </location>
</feature>
<dbReference type="FunFam" id="1.10.10.60:FF:000010">
    <property type="entry name" value="Transcriptional activator Myb isoform A"/>
    <property type="match status" value="1"/>
</dbReference>
<evidence type="ECO:0000256" key="1">
    <source>
        <dbReference type="ARBA" id="ARBA00022737"/>
    </source>
</evidence>
<dbReference type="InterPro" id="IPR017930">
    <property type="entry name" value="Myb_dom"/>
</dbReference>
<comment type="caution">
    <text evidence="9">The sequence shown here is derived from an EMBL/GenBank/DDBJ whole genome shotgun (WGS) entry which is preliminary data.</text>
</comment>
<dbReference type="OrthoDB" id="2143914at2759"/>
<dbReference type="RefSeq" id="XP_068354968.1">
    <property type="nucleotide sequence ID" value="XM_068493658.1"/>
</dbReference>
<dbReference type="PROSITE" id="PS51294">
    <property type="entry name" value="HTH_MYB"/>
    <property type="match status" value="2"/>
</dbReference>
<keyword evidence="1" id="KW-0677">Repeat</keyword>
<evidence type="ECO:0000256" key="2">
    <source>
        <dbReference type="ARBA" id="ARBA00023015"/>
    </source>
</evidence>
<keyword evidence="4" id="KW-0804">Transcription</keyword>
<dbReference type="InterPro" id="IPR017884">
    <property type="entry name" value="SANT_dom"/>
</dbReference>
<proteinExistence type="predicted"/>
<dbReference type="SUPFAM" id="SSF46689">
    <property type="entry name" value="Homeodomain-like"/>
    <property type="match status" value="1"/>
</dbReference>
<evidence type="ECO:0000313" key="10">
    <source>
        <dbReference type="Proteomes" id="UP000179807"/>
    </source>
</evidence>
<dbReference type="SMART" id="SM00717">
    <property type="entry name" value="SANT"/>
    <property type="match status" value="2"/>
</dbReference>
<evidence type="ECO:0008006" key="11">
    <source>
        <dbReference type="Google" id="ProtNLM"/>
    </source>
</evidence>
<dbReference type="GO" id="GO:0001006">
    <property type="term" value="F:RNA polymerase III type 3 promoter sequence-specific DNA binding"/>
    <property type="evidence" value="ECO:0007669"/>
    <property type="project" value="TreeGrafter"/>
</dbReference>
<protein>
    <recommendedName>
        <fullName evidence="11">Myb-like DNA-binding domain containing protein</fullName>
    </recommendedName>
</protein>
<dbReference type="EMBL" id="MLAK01000893">
    <property type="protein sequence ID" value="OHT01832.1"/>
    <property type="molecule type" value="Genomic_DNA"/>
</dbReference>
<gene>
    <name evidence="9" type="ORF">TRFO_07401</name>
</gene>
<feature type="domain" description="Myb-like" evidence="6">
    <location>
        <begin position="97"/>
        <end position="144"/>
    </location>
</feature>
<keyword evidence="5" id="KW-0539">Nucleus</keyword>
<organism evidence="9 10">
    <name type="scientific">Tritrichomonas foetus</name>
    <dbReference type="NCBI Taxonomy" id="1144522"/>
    <lineage>
        <taxon>Eukaryota</taxon>
        <taxon>Metamonada</taxon>
        <taxon>Parabasalia</taxon>
        <taxon>Tritrichomonadida</taxon>
        <taxon>Tritrichomonadidae</taxon>
        <taxon>Tritrichomonas</taxon>
    </lineage>
</organism>
<dbReference type="GeneID" id="94828362"/>
<dbReference type="GO" id="GO:0042796">
    <property type="term" value="P:snRNA transcription by RNA polymerase III"/>
    <property type="evidence" value="ECO:0007669"/>
    <property type="project" value="TreeGrafter"/>
</dbReference>
<evidence type="ECO:0000259" key="8">
    <source>
        <dbReference type="PROSITE" id="PS51294"/>
    </source>
</evidence>
<dbReference type="PROSITE" id="PS50090">
    <property type="entry name" value="MYB_LIKE"/>
    <property type="match status" value="2"/>
</dbReference>
<evidence type="ECO:0000259" key="7">
    <source>
        <dbReference type="PROSITE" id="PS51293"/>
    </source>
</evidence>
<evidence type="ECO:0000259" key="6">
    <source>
        <dbReference type="PROSITE" id="PS50090"/>
    </source>
</evidence>
<dbReference type="PANTHER" id="PTHR46621:SF1">
    <property type="entry name" value="SNRNA-ACTIVATING PROTEIN COMPLEX SUBUNIT 4"/>
    <property type="match status" value="1"/>
</dbReference>
<dbReference type="GO" id="GO:0042795">
    <property type="term" value="P:snRNA transcription by RNA polymerase II"/>
    <property type="evidence" value="ECO:0007669"/>
    <property type="project" value="TreeGrafter"/>
</dbReference>
<dbReference type="Gene3D" id="1.10.10.60">
    <property type="entry name" value="Homeodomain-like"/>
    <property type="match status" value="2"/>
</dbReference>
<dbReference type="InterPro" id="IPR001005">
    <property type="entry name" value="SANT/Myb"/>
</dbReference>
<evidence type="ECO:0000313" key="9">
    <source>
        <dbReference type="EMBL" id="OHT01832.1"/>
    </source>
</evidence>
<dbReference type="GO" id="GO:0000978">
    <property type="term" value="F:RNA polymerase II cis-regulatory region sequence-specific DNA binding"/>
    <property type="evidence" value="ECO:0007669"/>
    <property type="project" value="TreeGrafter"/>
</dbReference>
<dbReference type="VEuPathDB" id="TrichDB:TRFO_07401"/>